<sequence>MNEIWFYFLSTFSLIFLLSKLFSLKQTQHKKIPPRPPAIPIIGHLHLMKEPLHRTLQNITDQYGPIVSLSFGSRNIVVVSSPNLLEDCFHKNDLLFANRPHLSAFKYLGCDYTTLGTSPYGDHWRNLRRIASVQIFSTNRLNNFDSIRQDEVRILLKSLFANSQTGFTKVEMKSRLSGLSFNIISRMISGERYFGTEVENLEVAKRFGDILKQTAEVSGGGASATLNLGDFLPFLRWVDFRRIEKRLLRLQKNLDEFCQSLIDEHRKNNNSSSQEQGRPKTMIGKMLSLQESEPESYSDEIIKGFILVMLLGGTGSAVAVEWAMSLLLNHPEVLKKARAELDKIIGQERLVGEDDFPKLPYLQSIINETQRLYPVAPLVTPHESSDDCFIGGYYVPRGTMLLVNAWAIHSDPTVWNDPTKFRPERFEGLDKDAHKYKLIPFGLGRRACPGAPLANRVMSLTLASLIQCFEWERPSEEQIDMCPGTGDTMPKSKPLEAMCRARESMINILHEL</sequence>
<evidence type="ECO:0000256" key="8">
    <source>
        <dbReference type="ARBA" id="ARBA00023004"/>
    </source>
</evidence>
<dbReference type="FunFam" id="1.10.630.10:FF:000023">
    <property type="entry name" value="Cytochrome P450 family protein"/>
    <property type="match status" value="1"/>
</dbReference>
<dbReference type="OrthoDB" id="1055148at2759"/>
<keyword evidence="9 12" id="KW-0503">Monooxygenase</keyword>
<keyword evidence="13" id="KW-0732">Signal</keyword>
<keyword evidence="6" id="KW-1133">Transmembrane helix</keyword>
<feature type="signal peptide" evidence="13">
    <location>
        <begin position="1"/>
        <end position="27"/>
    </location>
</feature>
<accession>A0A067LC56</accession>
<reference evidence="14 15" key="1">
    <citation type="journal article" date="2014" name="PLoS ONE">
        <title>Global Analysis of Gene Expression Profiles in Physic Nut (Jatropha curcas L.) Seedlings Exposed to Salt Stress.</title>
        <authorList>
            <person name="Zhang L."/>
            <person name="Zhang C."/>
            <person name="Wu P."/>
            <person name="Chen Y."/>
            <person name="Li M."/>
            <person name="Jiang H."/>
            <person name="Wu G."/>
        </authorList>
    </citation>
    <scope>NUCLEOTIDE SEQUENCE [LARGE SCALE GENOMIC DNA]</scope>
    <source>
        <strain evidence="15">cv. GZQX0401</strain>
        <tissue evidence="14">Young leaves</tissue>
    </source>
</reference>
<keyword evidence="10" id="KW-0472">Membrane</keyword>
<evidence type="ECO:0000256" key="11">
    <source>
        <dbReference type="PIRSR" id="PIRSR602401-1"/>
    </source>
</evidence>
<dbReference type="CDD" id="cd20653">
    <property type="entry name" value="CYP81"/>
    <property type="match status" value="1"/>
</dbReference>
<dbReference type="GO" id="GO:0020037">
    <property type="term" value="F:heme binding"/>
    <property type="evidence" value="ECO:0007669"/>
    <property type="project" value="InterPro"/>
</dbReference>
<evidence type="ECO:0008006" key="16">
    <source>
        <dbReference type="Google" id="ProtNLM"/>
    </source>
</evidence>
<dbReference type="InterPro" id="IPR002401">
    <property type="entry name" value="Cyt_P450_E_grp-I"/>
</dbReference>
<evidence type="ECO:0000256" key="10">
    <source>
        <dbReference type="ARBA" id="ARBA00023136"/>
    </source>
</evidence>
<feature type="chain" id="PRO_5001640318" description="Cytochrome P450" evidence="13">
    <location>
        <begin position="28"/>
        <end position="512"/>
    </location>
</feature>
<dbReference type="PRINTS" id="PR00463">
    <property type="entry name" value="EP450I"/>
</dbReference>
<dbReference type="Pfam" id="PF00067">
    <property type="entry name" value="p450"/>
    <property type="match status" value="1"/>
</dbReference>
<keyword evidence="5 11" id="KW-0479">Metal-binding</keyword>
<evidence type="ECO:0000256" key="2">
    <source>
        <dbReference type="ARBA" id="ARBA00010617"/>
    </source>
</evidence>
<evidence type="ECO:0000256" key="5">
    <source>
        <dbReference type="ARBA" id="ARBA00022723"/>
    </source>
</evidence>
<comment type="cofactor">
    <cofactor evidence="11">
        <name>heme</name>
        <dbReference type="ChEBI" id="CHEBI:30413"/>
    </cofactor>
</comment>
<dbReference type="GO" id="GO:0016020">
    <property type="term" value="C:membrane"/>
    <property type="evidence" value="ECO:0007669"/>
    <property type="project" value="UniProtKB-SubCell"/>
</dbReference>
<name>A0A067LC56_JATCU</name>
<keyword evidence="15" id="KW-1185">Reference proteome</keyword>
<evidence type="ECO:0000256" key="13">
    <source>
        <dbReference type="SAM" id="SignalP"/>
    </source>
</evidence>
<evidence type="ECO:0000256" key="9">
    <source>
        <dbReference type="ARBA" id="ARBA00023033"/>
    </source>
</evidence>
<protein>
    <recommendedName>
        <fullName evidence="16">Cytochrome P450</fullName>
    </recommendedName>
</protein>
<dbReference type="GO" id="GO:0004497">
    <property type="term" value="F:monooxygenase activity"/>
    <property type="evidence" value="ECO:0007669"/>
    <property type="project" value="UniProtKB-KW"/>
</dbReference>
<dbReference type="InterPro" id="IPR050651">
    <property type="entry name" value="Plant_Cytochrome_P450_Monoox"/>
</dbReference>
<dbReference type="PROSITE" id="PS00086">
    <property type="entry name" value="CYTOCHROME_P450"/>
    <property type="match status" value="1"/>
</dbReference>
<dbReference type="Gene3D" id="1.10.630.10">
    <property type="entry name" value="Cytochrome P450"/>
    <property type="match status" value="1"/>
</dbReference>
<proteinExistence type="inferred from homology"/>
<dbReference type="InterPro" id="IPR017972">
    <property type="entry name" value="Cyt_P450_CS"/>
</dbReference>
<evidence type="ECO:0000256" key="6">
    <source>
        <dbReference type="ARBA" id="ARBA00022989"/>
    </source>
</evidence>
<evidence type="ECO:0000313" key="14">
    <source>
        <dbReference type="EMBL" id="KDP41669.1"/>
    </source>
</evidence>
<dbReference type="SUPFAM" id="SSF48264">
    <property type="entry name" value="Cytochrome P450"/>
    <property type="match status" value="1"/>
</dbReference>
<organism evidence="14 15">
    <name type="scientific">Jatropha curcas</name>
    <name type="common">Barbados nut</name>
    <dbReference type="NCBI Taxonomy" id="180498"/>
    <lineage>
        <taxon>Eukaryota</taxon>
        <taxon>Viridiplantae</taxon>
        <taxon>Streptophyta</taxon>
        <taxon>Embryophyta</taxon>
        <taxon>Tracheophyta</taxon>
        <taxon>Spermatophyta</taxon>
        <taxon>Magnoliopsida</taxon>
        <taxon>eudicotyledons</taxon>
        <taxon>Gunneridae</taxon>
        <taxon>Pentapetalae</taxon>
        <taxon>rosids</taxon>
        <taxon>fabids</taxon>
        <taxon>Malpighiales</taxon>
        <taxon>Euphorbiaceae</taxon>
        <taxon>Crotonoideae</taxon>
        <taxon>Jatropheae</taxon>
        <taxon>Jatropha</taxon>
    </lineage>
</organism>
<dbReference type="AlphaFoldDB" id="A0A067LC56"/>
<dbReference type="EMBL" id="KK914318">
    <property type="protein sequence ID" value="KDP41669.1"/>
    <property type="molecule type" value="Genomic_DNA"/>
</dbReference>
<dbReference type="GO" id="GO:0005506">
    <property type="term" value="F:iron ion binding"/>
    <property type="evidence" value="ECO:0007669"/>
    <property type="project" value="InterPro"/>
</dbReference>
<gene>
    <name evidence="14" type="ORF">JCGZ_16076</name>
</gene>
<evidence type="ECO:0000256" key="12">
    <source>
        <dbReference type="RuleBase" id="RU000461"/>
    </source>
</evidence>
<keyword evidence="4" id="KW-0812">Transmembrane</keyword>
<evidence type="ECO:0000256" key="1">
    <source>
        <dbReference type="ARBA" id="ARBA00004167"/>
    </source>
</evidence>
<evidence type="ECO:0000313" key="15">
    <source>
        <dbReference type="Proteomes" id="UP000027138"/>
    </source>
</evidence>
<dbReference type="PANTHER" id="PTHR47947:SF62">
    <property type="entry name" value="CYTOCHROME P450, FAMILY 81, SUBFAMILY D, POLYPEPTIDE 5"/>
    <property type="match status" value="1"/>
</dbReference>
<evidence type="ECO:0000256" key="3">
    <source>
        <dbReference type="ARBA" id="ARBA00022617"/>
    </source>
</evidence>
<keyword evidence="8 11" id="KW-0408">Iron</keyword>
<dbReference type="KEGG" id="jcu:105630894"/>
<comment type="subcellular location">
    <subcellularLocation>
        <location evidence="1">Membrane</location>
        <topology evidence="1">Single-pass membrane protein</topology>
    </subcellularLocation>
</comment>
<dbReference type="InterPro" id="IPR036396">
    <property type="entry name" value="Cyt_P450_sf"/>
</dbReference>
<evidence type="ECO:0000256" key="7">
    <source>
        <dbReference type="ARBA" id="ARBA00023002"/>
    </source>
</evidence>
<feature type="binding site" description="axial binding residue" evidence="11">
    <location>
        <position position="448"/>
    </location>
    <ligand>
        <name>heme</name>
        <dbReference type="ChEBI" id="CHEBI:30413"/>
    </ligand>
    <ligandPart>
        <name>Fe</name>
        <dbReference type="ChEBI" id="CHEBI:18248"/>
    </ligandPart>
</feature>
<evidence type="ECO:0000256" key="4">
    <source>
        <dbReference type="ARBA" id="ARBA00022692"/>
    </source>
</evidence>
<dbReference type="InterPro" id="IPR001128">
    <property type="entry name" value="Cyt_P450"/>
</dbReference>
<dbReference type="GO" id="GO:0016705">
    <property type="term" value="F:oxidoreductase activity, acting on paired donors, with incorporation or reduction of molecular oxygen"/>
    <property type="evidence" value="ECO:0007669"/>
    <property type="project" value="InterPro"/>
</dbReference>
<keyword evidence="7 12" id="KW-0560">Oxidoreductase</keyword>
<comment type="similarity">
    <text evidence="2 12">Belongs to the cytochrome P450 family.</text>
</comment>
<keyword evidence="3 11" id="KW-0349">Heme</keyword>
<dbReference type="Proteomes" id="UP000027138">
    <property type="component" value="Unassembled WGS sequence"/>
</dbReference>
<dbReference type="PANTHER" id="PTHR47947">
    <property type="entry name" value="CYTOCHROME P450 82C3-RELATED"/>
    <property type="match status" value="1"/>
</dbReference>
<dbReference type="PRINTS" id="PR00385">
    <property type="entry name" value="P450"/>
</dbReference>